<reference evidence="1 2" key="1">
    <citation type="submission" date="2019-12" db="EMBL/GenBank/DDBJ databases">
        <authorList>
            <person name="Alioto T."/>
            <person name="Alioto T."/>
            <person name="Gomez Garrido J."/>
        </authorList>
    </citation>
    <scope>NUCLEOTIDE SEQUENCE [LARGE SCALE GENOMIC DNA]</scope>
</reference>
<organism evidence="1 2">
    <name type="scientific">Olea europaea subsp. europaea</name>
    <dbReference type="NCBI Taxonomy" id="158383"/>
    <lineage>
        <taxon>Eukaryota</taxon>
        <taxon>Viridiplantae</taxon>
        <taxon>Streptophyta</taxon>
        <taxon>Embryophyta</taxon>
        <taxon>Tracheophyta</taxon>
        <taxon>Spermatophyta</taxon>
        <taxon>Magnoliopsida</taxon>
        <taxon>eudicotyledons</taxon>
        <taxon>Gunneridae</taxon>
        <taxon>Pentapetalae</taxon>
        <taxon>asterids</taxon>
        <taxon>lamiids</taxon>
        <taxon>Lamiales</taxon>
        <taxon>Oleaceae</taxon>
        <taxon>Oleeae</taxon>
        <taxon>Olea</taxon>
    </lineage>
</organism>
<name>A0A8S0SEK0_OLEEU</name>
<keyword evidence="2" id="KW-1185">Reference proteome</keyword>
<dbReference type="EMBL" id="CACTIH010005425">
    <property type="protein sequence ID" value="CAA2991347.1"/>
    <property type="molecule type" value="Genomic_DNA"/>
</dbReference>
<evidence type="ECO:0000313" key="1">
    <source>
        <dbReference type="EMBL" id="CAA2991347.1"/>
    </source>
</evidence>
<comment type="caution">
    <text evidence="1">The sequence shown here is derived from an EMBL/GenBank/DDBJ whole genome shotgun (WGS) entry which is preliminary data.</text>
</comment>
<evidence type="ECO:0000313" key="2">
    <source>
        <dbReference type="Proteomes" id="UP000594638"/>
    </source>
</evidence>
<dbReference type="Proteomes" id="UP000594638">
    <property type="component" value="Unassembled WGS sequence"/>
</dbReference>
<gene>
    <name evidence="1" type="ORF">OLEA9_A081158</name>
</gene>
<protein>
    <submittedName>
        <fullName evidence="1">Uncharacterized protein</fullName>
    </submittedName>
</protein>
<proteinExistence type="predicted"/>
<sequence length="103" mass="11579">MAKLNNISGYSHRAVAVESFQNLIVSCLSPEPICQQKNHSNFSLPLQILYDVCCSTPFVLILQRAKPGAPVSSCSRRRCHFHPNRPINNDIGQVTDFPWQPET</sequence>
<dbReference type="AlphaFoldDB" id="A0A8S0SEK0"/>
<accession>A0A8S0SEK0</accession>
<dbReference type="Gramene" id="OE9A081158T1">
    <property type="protein sequence ID" value="OE9A081158C1"/>
    <property type="gene ID" value="OE9A081158"/>
</dbReference>